<dbReference type="InterPro" id="IPR001202">
    <property type="entry name" value="WW_dom"/>
</dbReference>
<proteinExistence type="inferred from homology"/>
<feature type="compositionally biased region" description="Acidic residues" evidence="7">
    <location>
        <begin position="1"/>
        <end position="13"/>
    </location>
</feature>
<evidence type="ECO:0000256" key="6">
    <source>
        <dbReference type="ARBA" id="ARBA00023242"/>
    </source>
</evidence>
<evidence type="ECO:0000313" key="9">
    <source>
        <dbReference type="EMBL" id="KAG7346043.1"/>
    </source>
</evidence>
<reference evidence="9" key="2">
    <citation type="submission" date="2021-04" db="EMBL/GenBank/DDBJ databases">
        <authorList>
            <person name="Podell S."/>
        </authorList>
    </citation>
    <scope>NUCLEOTIDE SEQUENCE</scope>
    <source>
        <strain evidence="9">Hildebrandi</strain>
    </source>
</reference>
<gene>
    <name evidence="9" type="ORF">IV203_005111</name>
</gene>
<keyword evidence="5" id="KW-0804">Transcription</keyword>
<dbReference type="InterPro" id="IPR006942">
    <property type="entry name" value="TH1"/>
</dbReference>
<evidence type="ECO:0000256" key="2">
    <source>
        <dbReference type="ARBA" id="ARBA00005726"/>
    </source>
</evidence>
<evidence type="ECO:0000256" key="3">
    <source>
        <dbReference type="ARBA" id="ARBA00022491"/>
    </source>
</evidence>
<dbReference type="OrthoDB" id="511287at2759"/>
<dbReference type="Pfam" id="PF00397">
    <property type="entry name" value="WW"/>
    <property type="match status" value="2"/>
</dbReference>
<dbReference type="CDD" id="cd00201">
    <property type="entry name" value="WW"/>
    <property type="match status" value="2"/>
</dbReference>
<dbReference type="PROSITE" id="PS01159">
    <property type="entry name" value="WW_DOMAIN_1"/>
    <property type="match status" value="1"/>
</dbReference>
<comment type="similarity">
    <text evidence="2">Belongs to the NELF-D family.</text>
</comment>
<dbReference type="Pfam" id="PF04858">
    <property type="entry name" value="TH1"/>
    <property type="match status" value="2"/>
</dbReference>
<feature type="region of interest" description="Disordered" evidence="7">
    <location>
        <begin position="155"/>
        <end position="193"/>
    </location>
</feature>
<accession>A0A9K3KLS4</accession>
<organism evidence="9 10">
    <name type="scientific">Nitzschia inconspicua</name>
    <dbReference type="NCBI Taxonomy" id="303405"/>
    <lineage>
        <taxon>Eukaryota</taxon>
        <taxon>Sar</taxon>
        <taxon>Stramenopiles</taxon>
        <taxon>Ochrophyta</taxon>
        <taxon>Bacillariophyta</taxon>
        <taxon>Bacillariophyceae</taxon>
        <taxon>Bacillariophycidae</taxon>
        <taxon>Bacillariales</taxon>
        <taxon>Bacillariaceae</taxon>
        <taxon>Nitzschia</taxon>
    </lineage>
</organism>
<dbReference type="AlphaFoldDB" id="A0A9K3KLS4"/>
<feature type="compositionally biased region" description="Acidic residues" evidence="7">
    <location>
        <begin position="59"/>
        <end position="71"/>
    </location>
</feature>
<evidence type="ECO:0000259" key="8">
    <source>
        <dbReference type="PROSITE" id="PS50020"/>
    </source>
</evidence>
<dbReference type="GO" id="GO:0032021">
    <property type="term" value="C:NELF complex"/>
    <property type="evidence" value="ECO:0007669"/>
    <property type="project" value="TreeGrafter"/>
</dbReference>
<keyword evidence="10" id="KW-1185">Reference proteome</keyword>
<dbReference type="GO" id="GO:0034244">
    <property type="term" value="P:negative regulation of transcription elongation by RNA polymerase II"/>
    <property type="evidence" value="ECO:0007669"/>
    <property type="project" value="TreeGrafter"/>
</dbReference>
<feature type="region of interest" description="Disordered" evidence="7">
    <location>
        <begin position="1"/>
        <end position="25"/>
    </location>
</feature>
<keyword evidence="3" id="KW-0678">Repressor</keyword>
<feature type="region of interest" description="Disordered" evidence="7">
    <location>
        <begin position="44"/>
        <end position="125"/>
    </location>
</feature>
<comment type="caution">
    <text evidence="9">The sequence shown here is derived from an EMBL/GenBank/DDBJ whole genome shotgun (WGS) entry which is preliminary data.</text>
</comment>
<evidence type="ECO:0000256" key="4">
    <source>
        <dbReference type="ARBA" id="ARBA00023015"/>
    </source>
</evidence>
<dbReference type="PANTHER" id="PTHR12144:SF0">
    <property type="entry name" value="NEGATIVE ELONGATION FACTOR C_D"/>
    <property type="match status" value="1"/>
</dbReference>
<dbReference type="SMART" id="SM00456">
    <property type="entry name" value="WW"/>
    <property type="match status" value="2"/>
</dbReference>
<evidence type="ECO:0000256" key="1">
    <source>
        <dbReference type="ARBA" id="ARBA00004123"/>
    </source>
</evidence>
<comment type="subcellular location">
    <subcellularLocation>
        <location evidence="1">Nucleus</location>
    </subcellularLocation>
</comment>
<name>A0A9K3KLS4_9STRA</name>
<keyword evidence="4" id="KW-0805">Transcription regulation</keyword>
<evidence type="ECO:0000256" key="5">
    <source>
        <dbReference type="ARBA" id="ARBA00023163"/>
    </source>
</evidence>
<dbReference type="EMBL" id="JAGRRH010000021">
    <property type="protein sequence ID" value="KAG7346043.1"/>
    <property type="molecule type" value="Genomic_DNA"/>
</dbReference>
<protein>
    <submittedName>
        <fullName evidence="9">TH1 protein</fullName>
    </submittedName>
</protein>
<evidence type="ECO:0000256" key="7">
    <source>
        <dbReference type="SAM" id="MobiDB-lite"/>
    </source>
</evidence>
<sequence>MSEAETGDVDVAAEEGSQQPFDWSAFKDDEGRLYFYNNVTGESSWEAPEEGFNPPPPDNDLDDVGEEVEELTTDKTGAVSTNEEPDDMTDQQIDLSTTPAEESAEPSATTEQEAEEDPPMAGDWVEYKDDEGRAYYFNTVSQETTWDRPSEFDAIENDGKTKQETRDDDAVDLSPDRPQSPSMGEMAPESPTEDVPPMNNIVEEHVEAQEIDPSVKRLEDAKLALSQPDAIMEHGVMTHLTEVVTSDGGNPQHAIQALTESARGQTAVCGLLSRWLADLKTETGMTSISATAVANPAEQKKRFLKAADSIREMTQEEINNITRERFTTERGRQILDLSKSEAAFLDDMMDSNRWRKLLIDLSAANKNSALLMYCLKEISKRGHHREIARRINQNDHFSVFSAMLASELAVIGKISISACRDNDTSISLNELVKDLRRTCTSTAYTYMYAMEVLSFLIRKAKEDASEMSQKDRLLYARVIRKWERLLEVLQGTMIDPASADGETPLFRKRRLDVALTISDLQQRQRRRLYPRDIRDIQEEGFIVNEDTVAENHMSAERRADIETAVLNFLRRYCLGTQLDDQLLDKMLPISVGGDPENFVGNLLTQYPTSIEALLGYIYKPGNQRVRSVVTRNKCARLAAMAVLAAEKKAVEEARKIDPNVPESDFDEVALTRMLSEGSQLCEQLENMVSFIVTVNPDRRKSLSSLNPGEQLCALALKCAAVSRGVALWASGVTKGSEFVISAYYPTISPNIMSLIRIVYLHYPFNRDDTCDIAFEFLKHSNSEIAYKTMNQIKEQSLRLLLFLCVRGEAPTVLGRMSNLVNETSRSYLDASLVRYFISGLLEVASPPFSIPFIRSFIVLLKAPACIDAIKTNYFGEESKKRLEGILKYLNTRANGKLDKHPLATEDVSLIESLLSIYG</sequence>
<keyword evidence="6" id="KW-0539">Nucleus</keyword>
<feature type="compositionally biased region" description="Low complexity" evidence="7">
    <location>
        <begin position="96"/>
        <end position="111"/>
    </location>
</feature>
<evidence type="ECO:0000313" key="10">
    <source>
        <dbReference type="Proteomes" id="UP000693970"/>
    </source>
</evidence>
<dbReference type="Proteomes" id="UP000693970">
    <property type="component" value="Unassembled WGS sequence"/>
</dbReference>
<feature type="domain" description="WW" evidence="8">
    <location>
        <begin position="17"/>
        <end position="50"/>
    </location>
</feature>
<dbReference type="PROSITE" id="PS50020">
    <property type="entry name" value="WW_DOMAIN_2"/>
    <property type="match status" value="2"/>
</dbReference>
<feature type="compositionally biased region" description="Basic and acidic residues" evidence="7">
    <location>
        <begin position="155"/>
        <end position="165"/>
    </location>
</feature>
<feature type="domain" description="WW" evidence="8">
    <location>
        <begin position="118"/>
        <end position="151"/>
    </location>
</feature>
<dbReference type="GO" id="GO:0003723">
    <property type="term" value="F:RNA binding"/>
    <property type="evidence" value="ECO:0007669"/>
    <property type="project" value="TreeGrafter"/>
</dbReference>
<reference evidence="9" key="1">
    <citation type="journal article" date="2021" name="Sci. Rep.">
        <title>Diploid genomic architecture of Nitzschia inconspicua, an elite biomass production diatom.</title>
        <authorList>
            <person name="Oliver A."/>
            <person name="Podell S."/>
            <person name="Pinowska A."/>
            <person name="Traller J.C."/>
            <person name="Smith S.R."/>
            <person name="McClure R."/>
            <person name="Beliaev A."/>
            <person name="Bohutskyi P."/>
            <person name="Hill E.A."/>
            <person name="Rabines A."/>
            <person name="Zheng H."/>
            <person name="Allen L.Z."/>
            <person name="Kuo A."/>
            <person name="Grigoriev I.V."/>
            <person name="Allen A.E."/>
            <person name="Hazlebeck D."/>
            <person name="Allen E.E."/>
        </authorList>
    </citation>
    <scope>NUCLEOTIDE SEQUENCE</scope>
    <source>
        <strain evidence="9">Hildebrandi</strain>
    </source>
</reference>
<dbReference type="PANTHER" id="PTHR12144">
    <property type="entry name" value="NEGATIVE ELONGATION FACTOR D"/>
    <property type="match status" value="1"/>
</dbReference>